<proteinExistence type="predicted"/>
<name>A0A411EAB8_9FLAO</name>
<sequence length="520" mass="58285">MKSSSCKNRNNQNSTMKKFLLPIIFFCSLPFLALSQTFEGTKIRMIAQDQFSEGVEELIEFLKIPNIGSDPEQVEQNLKWCQNRFNNLNFETQLIQTAAAPLLFAEKMLSPDKKTILFYLQIDGQPVDTTEWDQANPFIPVIKEIGADGSWKLVNWNPGDPLQEEWRIFGRSASDSKGPATAFITALNYFNSNAQEEEYNIKVIMDFQEELGSPTLAKAVEENESLLKADMILIMDGTRHISNWPTLTYGARGIATATIRIFGPSSPLHSGQYGNYAPNPVYKAARFIASLKDSSGRVLIPGFYDGINLSEEDKIALRSLPENEDSLKVRLGISQSEAVGSNYQESLQYPSLNIRGLRSAWVGSEVRTIIPEEVEIEIDMRLVPETPGERMIKLLEGHLKSQGFYLVDSIPSAEERKIHPKIANLKYRLGSLPFRTEMNSETGQFLNRALKKVFGEKLVNMRTTGGSQPIAPFVKTMNIPAVSIRIPNPDNSIHAPNENLRLGNFLEGIMMCLAILSEPQ</sequence>
<reference evidence="5 6" key="1">
    <citation type="submission" date="2019-01" db="EMBL/GenBank/DDBJ databases">
        <title>Muriicola soli sp. nov., isolated from soil.</title>
        <authorList>
            <person name="Kang H.J."/>
            <person name="Kim S.B."/>
        </authorList>
    </citation>
    <scope>NUCLEOTIDE SEQUENCE [LARGE SCALE GENOMIC DNA]</scope>
    <source>
        <strain evidence="5 6">MMS17-SY002</strain>
    </source>
</reference>
<evidence type="ECO:0000256" key="2">
    <source>
        <dbReference type="ARBA" id="ARBA00022723"/>
    </source>
</evidence>
<dbReference type="GO" id="GO:0046872">
    <property type="term" value="F:metal ion binding"/>
    <property type="evidence" value="ECO:0007669"/>
    <property type="project" value="UniProtKB-KW"/>
</dbReference>
<evidence type="ECO:0000256" key="3">
    <source>
        <dbReference type="ARBA" id="ARBA00022801"/>
    </source>
</evidence>
<dbReference type="InterPro" id="IPR011650">
    <property type="entry name" value="Peptidase_M20_dimer"/>
</dbReference>
<evidence type="ECO:0000259" key="4">
    <source>
        <dbReference type="Pfam" id="PF07687"/>
    </source>
</evidence>
<evidence type="ECO:0000313" key="5">
    <source>
        <dbReference type="EMBL" id="QBA64656.1"/>
    </source>
</evidence>
<keyword evidence="6" id="KW-1185">Reference proteome</keyword>
<gene>
    <name evidence="5" type="ORF">EQY75_09015</name>
</gene>
<keyword evidence="2" id="KW-0479">Metal-binding</keyword>
<protein>
    <submittedName>
        <fullName evidence="5">M20/M25/M40 family metallo-hydrolase</fullName>
    </submittedName>
</protein>
<dbReference type="GO" id="GO:0006508">
    <property type="term" value="P:proteolysis"/>
    <property type="evidence" value="ECO:0007669"/>
    <property type="project" value="UniProtKB-KW"/>
</dbReference>
<dbReference type="Pfam" id="PF07687">
    <property type="entry name" value="M20_dimer"/>
    <property type="match status" value="1"/>
</dbReference>
<dbReference type="Pfam" id="PF01546">
    <property type="entry name" value="Peptidase_M20"/>
    <property type="match status" value="1"/>
</dbReference>
<keyword evidence="1" id="KW-0645">Protease</keyword>
<organism evidence="5 6">
    <name type="scientific">Muriicola soli</name>
    <dbReference type="NCBI Taxonomy" id="2507538"/>
    <lineage>
        <taxon>Bacteria</taxon>
        <taxon>Pseudomonadati</taxon>
        <taxon>Bacteroidota</taxon>
        <taxon>Flavobacteriia</taxon>
        <taxon>Flavobacteriales</taxon>
        <taxon>Flavobacteriaceae</taxon>
        <taxon>Muriicola</taxon>
    </lineage>
</organism>
<feature type="domain" description="Peptidase M20 dimerisation" evidence="4">
    <location>
        <begin position="249"/>
        <end position="402"/>
    </location>
</feature>
<evidence type="ECO:0000256" key="1">
    <source>
        <dbReference type="ARBA" id="ARBA00022670"/>
    </source>
</evidence>
<dbReference type="PANTHER" id="PTHR43270:SF8">
    <property type="entry name" value="DI- AND TRIPEPTIDASE DUG2-RELATED"/>
    <property type="match status" value="1"/>
</dbReference>
<dbReference type="PANTHER" id="PTHR43270">
    <property type="entry name" value="BETA-ALA-HIS DIPEPTIDASE"/>
    <property type="match status" value="1"/>
</dbReference>
<dbReference type="Gene3D" id="3.30.70.360">
    <property type="match status" value="1"/>
</dbReference>
<dbReference type="Proteomes" id="UP000290889">
    <property type="component" value="Chromosome"/>
</dbReference>
<accession>A0A411EAB8</accession>
<dbReference type="Gene3D" id="3.40.630.10">
    <property type="entry name" value="Zn peptidases"/>
    <property type="match status" value="1"/>
</dbReference>
<dbReference type="GO" id="GO:0008233">
    <property type="term" value="F:peptidase activity"/>
    <property type="evidence" value="ECO:0007669"/>
    <property type="project" value="UniProtKB-KW"/>
</dbReference>
<keyword evidence="3 5" id="KW-0378">Hydrolase</keyword>
<dbReference type="InterPro" id="IPR051458">
    <property type="entry name" value="Cyt/Met_Dipeptidase"/>
</dbReference>
<dbReference type="SUPFAM" id="SSF53187">
    <property type="entry name" value="Zn-dependent exopeptidases"/>
    <property type="match status" value="1"/>
</dbReference>
<evidence type="ECO:0000313" key="6">
    <source>
        <dbReference type="Proteomes" id="UP000290889"/>
    </source>
</evidence>
<dbReference type="EMBL" id="CP035544">
    <property type="protein sequence ID" value="QBA64656.1"/>
    <property type="molecule type" value="Genomic_DNA"/>
</dbReference>
<dbReference type="AlphaFoldDB" id="A0A411EAB8"/>
<dbReference type="InterPro" id="IPR002933">
    <property type="entry name" value="Peptidase_M20"/>
</dbReference>
<dbReference type="OrthoDB" id="9761532at2"/>
<dbReference type="KEGG" id="mur:EQY75_09015"/>